<evidence type="ECO:0000256" key="1">
    <source>
        <dbReference type="SAM" id="MobiDB-lite"/>
    </source>
</evidence>
<organism evidence="4 5">
    <name type="scientific">Purpureocillium lilacinum</name>
    <name type="common">Paecilomyces lilacinus</name>
    <dbReference type="NCBI Taxonomy" id="33203"/>
    <lineage>
        <taxon>Eukaryota</taxon>
        <taxon>Fungi</taxon>
        <taxon>Dikarya</taxon>
        <taxon>Ascomycota</taxon>
        <taxon>Pezizomycotina</taxon>
        <taxon>Sordariomycetes</taxon>
        <taxon>Hypocreomycetidae</taxon>
        <taxon>Hypocreales</taxon>
        <taxon>Ophiocordycipitaceae</taxon>
        <taxon>Purpureocillium</taxon>
    </lineage>
</organism>
<dbReference type="Gene3D" id="3.30.300.30">
    <property type="match status" value="1"/>
</dbReference>
<dbReference type="InterPro" id="IPR000873">
    <property type="entry name" value="AMP-dep_synth/lig_dom"/>
</dbReference>
<dbReference type="SUPFAM" id="SSF56801">
    <property type="entry name" value="Acetyl-CoA synthetase-like"/>
    <property type="match status" value="1"/>
</dbReference>
<dbReference type="Pfam" id="PF13193">
    <property type="entry name" value="AMP-binding_C"/>
    <property type="match status" value="1"/>
</dbReference>
<dbReference type="InterPro" id="IPR042099">
    <property type="entry name" value="ANL_N_sf"/>
</dbReference>
<feature type="region of interest" description="Disordered" evidence="1">
    <location>
        <begin position="126"/>
        <end position="150"/>
    </location>
</feature>
<feature type="domain" description="AMP-dependent synthetase/ligase" evidence="2">
    <location>
        <begin position="533"/>
        <end position="840"/>
    </location>
</feature>
<feature type="domain" description="AMP-dependent synthetase/ligase" evidence="2">
    <location>
        <begin position="862"/>
        <end position="923"/>
    </location>
</feature>
<dbReference type="EMBL" id="LCWV01000008">
    <property type="protein sequence ID" value="PWI71124.1"/>
    <property type="molecule type" value="Genomic_DNA"/>
</dbReference>
<accession>A0A2U3E9E2</accession>
<evidence type="ECO:0000259" key="2">
    <source>
        <dbReference type="Pfam" id="PF00501"/>
    </source>
</evidence>
<dbReference type="PANTHER" id="PTHR24096:SF422">
    <property type="entry name" value="BCDNA.GH02901"/>
    <property type="match status" value="1"/>
</dbReference>
<dbReference type="Proteomes" id="UP000245956">
    <property type="component" value="Unassembled WGS sequence"/>
</dbReference>
<name>A0A2U3E9E2_PURLI</name>
<feature type="domain" description="AMP-binding enzyme C-terminal" evidence="3">
    <location>
        <begin position="981"/>
        <end position="1063"/>
    </location>
</feature>
<evidence type="ECO:0000259" key="3">
    <source>
        <dbReference type="Pfam" id="PF13193"/>
    </source>
</evidence>
<dbReference type="PANTHER" id="PTHR24096">
    <property type="entry name" value="LONG-CHAIN-FATTY-ACID--COA LIGASE"/>
    <property type="match status" value="1"/>
</dbReference>
<dbReference type="InterPro" id="IPR020845">
    <property type="entry name" value="AMP-binding_CS"/>
</dbReference>
<dbReference type="GO" id="GO:0016405">
    <property type="term" value="F:CoA-ligase activity"/>
    <property type="evidence" value="ECO:0007669"/>
    <property type="project" value="TreeGrafter"/>
</dbReference>
<protein>
    <recommendedName>
        <fullName evidence="6">Phenylacetyl-CoA ligase</fullName>
    </recommendedName>
</protein>
<evidence type="ECO:0000313" key="4">
    <source>
        <dbReference type="EMBL" id="PWI71124.1"/>
    </source>
</evidence>
<dbReference type="InterPro" id="IPR025110">
    <property type="entry name" value="AMP-bd_C"/>
</dbReference>
<dbReference type="InterPro" id="IPR045851">
    <property type="entry name" value="AMP-bd_C_sf"/>
</dbReference>
<dbReference type="PROSITE" id="PS00455">
    <property type="entry name" value="AMP_BINDING"/>
    <property type="match status" value="1"/>
</dbReference>
<dbReference type="CDD" id="cd05911">
    <property type="entry name" value="Firefly_Luc_like"/>
    <property type="match status" value="1"/>
</dbReference>
<reference evidence="4 5" key="1">
    <citation type="journal article" date="2016" name="Front. Microbiol.">
        <title>Genome and transcriptome sequences reveal the specific parasitism of the nematophagous Purpureocillium lilacinum 36-1.</title>
        <authorList>
            <person name="Xie J."/>
            <person name="Li S."/>
            <person name="Mo C."/>
            <person name="Xiao X."/>
            <person name="Peng D."/>
            <person name="Wang G."/>
            <person name="Xiao Y."/>
        </authorList>
    </citation>
    <scope>NUCLEOTIDE SEQUENCE [LARGE SCALE GENOMIC DNA]</scope>
    <source>
        <strain evidence="4 5">36-1</strain>
    </source>
</reference>
<comment type="caution">
    <text evidence="4">The sequence shown here is derived from an EMBL/GenBank/DDBJ whole genome shotgun (WGS) entry which is preliminary data.</text>
</comment>
<dbReference type="Gene3D" id="3.40.50.12780">
    <property type="entry name" value="N-terminal domain of ligase-like"/>
    <property type="match status" value="1"/>
</dbReference>
<sequence>MSHQVGICQVFGGGVIPDMDRATRDWNSIPFTLTATGRCNEIDGTCEINTTWKQPRPDGLDAMMRVAGLTKTFPVACDPQKRNAGGAPAADLVATSGQCAYHGAKCIWESHPLQMADCRGAVMGQELHSRPRKQQGKGKGKSRGNSKQSCCGRCTDDACIGFNSPWGCGFACEGAAGLCEDACEDGHLDPNSWLDFKSRADNRANAKPPIASLEGSISRCRHFLGTIRDTCAGMDLDRQKSPGTALPGAEPIAGAWHWQLGNPPVHPAIPAQVPSPSHLPKPPLPPPRLLPLFSVIGAALAIASRQPAPTRRLVEACWPPTSAGALEWSRPWKPTRPFASATHDLACPAITQANSKRPLWSGPVPGQSRRRWGGPSALGSGPSWQAIKDRGPPLPELGGYVVHLALDLPSPRPARHPAIRRVDFIFDHPQAPRHLRPCPGFLDCAALRPANQQRPEPHRNTFYWDDRATLTRVAFFSRLVHHGLPTPALVSQAARCVRLPPDSITVEEFVNSEKYGRRLFALSRPPYTCGLTGTTRSSAQVAERVDHLSRAIGKRLGFNPHEGTEWDRVVALYSLNTIDYIPFTHAVHRLSGVVTPASAAYSHQELEHQLRTSGAKALFTCIPLLENALKAAEGAGLPLDRIFILPVPNVPHNVSHSNIEDLIEEGKALPALSPLKWSKGQGARQTAYLSYSSGTSGLPKAVMISHRNVIANVLQICASDSVARDQIGLQTQTTLGVLPFSHIYGLVLVGLVGHFRGDQVVVLPKFDLTSVLAAVQNYRIEQLSVVPPMLIQMISNREKCDKYDLSSVRWVFSGAAPLGSEVIDDLLKRYPSWRIGQGYGKSSPRDQVFTPCPPWLTCVNIGMTEASPSILNTIETDTLFGSSGPLVPGCIAKIIDAEGKEVTEHETRGELLVQSPSVVLGYLNNEKANAETFVWDDDGRWLKTGDEVLVRKSKNGNEHFVVTDRIKELIKVKGHQVAPAELEAHLLAHPFVSDCTVIPIPDDWAGEVPKAYVVKATAAVGNTSDADVIAAICKHVEDHKARHKWLKGGVEFIDAIPKSPSGKILRRLLKDKEAQRRKKNGAKL</sequence>
<dbReference type="AlphaFoldDB" id="A0A2U3E9E2"/>
<evidence type="ECO:0008006" key="6">
    <source>
        <dbReference type="Google" id="ProtNLM"/>
    </source>
</evidence>
<proteinExistence type="predicted"/>
<feature type="compositionally biased region" description="Basic residues" evidence="1">
    <location>
        <begin position="130"/>
        <end position="144"/>
    </location>
</feature>
<dbReference type="Pfam" id="PF00501">
    <property type="entry name" value="AMP-binding"/>
    <property type="match status" value="2"/>
</dbReference>
<gene>
    <name evidence="4" type="ORF">PCL_12492</name>
</gene>
<evidence type="ECO:0000313" key="5">
    <source>
        <dbReference type="Proteomes" id="UP000245956"/>
    </source>
</evidence>
<feature type="region of interest" description="Disordered" evidence="1">
    <location>
        <begin position="356"/>
        <end position="382"/>
    </location>
</feature>